<dbReference type="SMART" id="SM00421">
    <property type="entry name" value="HTH_LUXR"/>
    <property type="match status" value="1"/>
</dbReference>
<dbReference type="Gene3D" id="3.40.50.2300">
    <property type="match status" value="1"/>
</dbReference>
<protein>
    <submittedName>
        <fullName evidence="8">DNA-binding response regulator, NarL/FixJ family, contains REC and HTH domains</fullName>
    </submittedName>
</protein>
<evidence type="ECO:0000313" key="8">
    <source>
        <dbReference type="EMBL" id="SEB40813.1"/>
    </source>
</evidence>
<evidence type="ECO:0000256" key="1">
    <source>
        <dbReference type="ARBA" id="ARBA00022553"/>
    </source>
</evidence>
<dbReference type="Proteomes" id="UP000183750">
    <property type="component" value="Unassembled WGS sequence"/>
</dbReference>
<dbReference type="InterPro" id="IPR000792">
    <property type="entry name" value="Tscrpt_reg_LuxR_C"/>
</dbReference>
<keyword evidence="4" id="KW-0804">Transcription</keyword>
<reference evidence="9" key="1">
    <citation type="submission" date="2016-10" db="EMBL/GenBank/DDBJ databases">
        <authorList>
            <person name="Varghese N."/>
            <person name="Submissions S."/>
        </authorList>
    </citation>
    <scope>NUCLEOTIDE SEQUENCE [LARGE SCALE GENOMIC DNA]</scope>
    <source>
        <strain evidence="9">DSM 16089</strain>
    </source>
</reference>
<dbReference type="PROSITE" id="PS50110">
    <property type="entry name" value="RESPONSE_REGULATORY"/>
    <property type="match status" value="1"/>
</dbReference>
<dbReference type="EMBL" id="FNSQ01000005">
    <property type="protein sequence ID" value="SEB40813.1"/>
    <property type="molecule type" value="Genomic_DNA"/>
</dbReference>
<organism evidence="8 9">
    <name type="scientific">Microbacterium hydrocarbonoxydans</name>
    <dbReference type="NCBI Taxonomy" id="273678"/>
    <lineage>
        <taxon>Bacteria</taxon>
        <taxon>Bacillati</taxon>
        <taxon>Actinomycetota</taxon>
        <taxon>Actinomycetes</taxon>
        <taxon>Micrococcales</taxon>
        <taxon>Microbacteriaceae</taxon>
        <taxon>Microbacterium</taxon>
    </lineage>
</organism>
<dbReference type="CDD" id="cd06170">
    <property type="entry name" value="LuxR_C_like"/>
    <property type="match status" value="1"/>
</dbReference>
<dbReference type="PRINTS" id="PR00038">
    <property type="entry name" value="HTHLUXR"/>
</dbReference>
<feature type="domain" description="HTH luxR-type" evidence="6">
    <location>
        <begin position="152"/>
        <end position="217"/>
    </location>
</feature>
<sequence>MGTVTIRVLIADDQELVRTGLSMIVDAQPDIDVVGQAVDGSQAVALARSLRPDVCLFDIRMPGLDGIEATRALAGPGVDDPMAVVVITTFDLDEYVFAALRAGAKGFLLKDAGPELLAQAIRAAATGEALIAPNVTVRLLEAFAGDRPAAPPPQPVEPLTEREEQVLATVARGLSNGEIASELFITVSTVKTHVASLMTKLGARNRVEIAIWAHQTGRMRARTTGGDSG</sequence>
<keyword evidence="3 8" id="KW-0238">DNA-binding</keyword>
<dbReference type="GO" id="GO:0006355">
    <property type="term" value="P:regulation of DNA-templated transcription"/>
    <property type="evidence" value="ECO:0007669"/>
    <property type="project" value="InterPro"/>
</dbReference>
<proteinExistence type="predicted"/>
<feature type="domain" description="Response regulatory" evidence="7">
    <location>
        <begin position="7"/>
        <end position="125"/>
    </location>
</feature>
<gene>
    <name evidence="8" type="ORF">SAMN04489807_0544</name>
</gene>
<dbReference type="PROSITE" id="PS00622">
    <property type="entry name" value="HTH_LUXR_1"/>
    <property type="match status" value="1"/>
</dbReference>
<feature type="modified residue" description="4-aspartylphosphate" evidence="5">
    <location>
        <position position="58"/>
    </location>
</feature>
<dbReference type="Pfam" id="PF00196">
    <property type="entry name" value="GerE"/>
    <property type="match status" value="1"/>
</dbReference>
<dbReference type="InterPro" id="IPR058245">
    <property type="entry name" value="NreC/VraR/RcsB-like_REC"/>
</dbReference>
<dbReference type="PROSITE" id="PS50043">
    <property type="entry name" value="HTH_LUXR_2"/>
    <property type="match status" value="1"/>
</dbReference>
<evidence type="ECO:0000313" key="9">
    <source>
        <dbReference type="Proteomes" id="UP000183750"/>
    </source>
</evidence>
<dbReference type="AlphaFoldDB" id="A0A1H4J3J1"/>
<dbReference type="GO" id="GO:0003677">
    <property type="term" value="F:DNA binding"/>
    <property type="evidence" value="ECO:0007669"/>
    <property type="project" value="UniProtKB-KW"/>
</dbReference>
<evidence type="ECO:0000256" key="3">
    <source>
        <dbReference type="ARBA" id="ARBA00023125"/>
    </source>
</evidence>
<evidence type="ECO:0000256" key="4">
    <source>
        <dbReference type="ARBA" id="ARBA00023163"/>
    </source>
</evidence>
<keyword evidence="9" id="KW-1185">Reference proteome</keyword>
<evidence type="ECO:0000256" key="2">
    <source>
        <dbReference type="ARBA" id="ARBA00023015"/>
    </source>
</evidence>
<dbReference type="InterPro" id="IPR039420">
    <property type="entry name" value="WalR-like"/>
</dbReference>
<accession>A0A1H4J3J1</accession>
<keyword evidence="2" id="KW-0805">Transcription regulation</keyword>
<dbReference type="InterPro" id="IPR001789">
    <property type="entry name" value="Sig_transdc_resp-reg_receiver"/>
</dbReference>
<keyword evidence="1 5" id="KW-0597">Phosphoprotein</keyword>
<dbReference type="SMART" id="SM00448">
    <property type="entry name" value="REC"/>
    <property type="match status" value="1"/>
</dbReference>
<dbReference type="SUPFAM" id="SSF52172">
    <property type="entry name" value="CheY-like"/>
    <property type="match status" value="1"/>
</dbReference>
<dbReference type="SUPFAM" id="SSF46894">
    <property type="entry name" value="C-terminal effector domain of the bipartite response regulators"/>
    <property type="match status" value="1"/>
</dbReference>
<dbReference type="CDD" id="cd17535">
    <property type="entry name" value="REC_NarL-like"/>
    <property type="match status" value="1"/>
</dbReference>
<dbReference type="Pfam" id="PF00072">
    <property type="entry name" value="Response_reg"/>
    <property type="match status" value="1"/>
</dbReference>
<name>A0A1H4J3J1_9MICO</name>
<evidence type="ECO:0000256" key="5">
    <source>
        <dbReference type="PROSITE-ProRule" id="PRU00169"/>
    </source>
</evidence>
<evidence type="ECO:0000259" key="6">
    <source>
        <dbReference type="PROSITE" id="PS50043"/>
    </source>
</evidence>
<evidence type="ECO:0000259" key="7">
    <source>
        <dbReference type="PROSITE" id="PS50110"/>
    </source>
</evidence>
<dbReference type="PANTHER" id="PTHR43214:SF24">
    <property type="entry name" value="TRANSCRIPTIONAL REGULATORY PROTEIN NARL-RELATED"/>
    <property type="match status" value="1"/>
</dbReference>
<dbReference type="InterPro" id="IPR011006">
    <property type="entry name" value="CheY-like_superfamily"/>
</dbReference>
<dbReference type="GO" id="GO:0000160">
    <property type="term" value="P:phosphorelay signal transduction system"/>
    <property type="evidence" value="ECO:0007669"/>
    <property type="project" value="InterPro"/>
</dbReference>
<dbReference type="InterPro" id="IPR016032">
    <property type="entry name" value="Sig_transdc_resp-reg_C-effctor"/>
</dbReference>
<dbReference type="PANTHER" id="PTHR43214">
    <property type="entry name" value="TWO-COMPONENT RESPONSE REGULATOR"/>
    <property type="match status" value="1"/>
</dbReference>